<dbReference type="OrthoDB" id="9809205at2"/>
<evidence type="ECO:0000313" key="6">
    <source>
        <dbReference type="Proteomes" id="UP000199659"/>
    </source>
</evidence>
<dbReference type="Proteomes" id="UP000199659">
    <property type="component" value="Unassembled WGS sequence"/>
</dbReference>
<name>A0A1I6HQB4_9FIRM</name>
<dbReference type="Pfam" id="PF00005">
    <property type="entry name" value="ABC_tran"/>
    <property type="match status" value="1"/>
</dbReference>
<accession>A0A1I6HQB4</accession>
<dbReference type="PANTHER" id="PTHR42939:SF1">
    <property type="entry name" value="ABC TRANSPORTER ATP-BINDING PROTEIN ALBC-RELATED"/>
    <property type="match status" value="1"/>
</dbReference>
<dbReference type="STRING" id="37658.SAMN05661086_00170"/>
<dbReference type="InterPro" id="IPR027417">
    <property type="entry name" value="P-loop_NTPase"/>
</dbReference>
<evidence type="ECO:0000259" key="4">
    <source>
        <dbReference type="PROSITE" id="PS50893"/>
    </source>
</evidence>
<organism evidence="5 6">
    <name type="scientific">Anaeromicropila populeti</name>
    <dbReference type="NCBI Taxonomy" id="37658"/>
    <lineage>
        <taxon>Bacteria</taxon>
        <taxon>Bacillati</taxon>
        <taxon>Bacillota</taxon>
        <taxon>Clostridia</taxon>
        <taxon>Lachnospirales</taxon>
        <taxon>Lachnospiraceae</taxon>
        <taxon>Anaeromicropila</taxon>
    </lineage>
</organism>
<dbReference type="GO" id="GO:0016887">
    <property type="term" value="F:ATP hydrolysis activity"/>
    <property type="evidence" value="ECO:0007669"/>
    <property type="project" value="InterPro"/>
</dbReference>
<keyword evidence="2" id="KW-0547">Nucleotide-binding</keyword>
<dbReference type="InterPro" id="IPR003439">
    <property type="entry name" value="ABC_transporter-like_ATP-bd"/>
</dbReference>
<evidence type="ECO:0000256" key="3">
    <source>
        <dbReference type="ARBA" id="ARBA00022840"/>
    </source>
</evidence>
<dbReference type="PROSITE" id="PS50893">
    <property type="entry name" value="ABC_TRANSPORTER_2"/>
    <property type="match status" value="1"/>
</dbReference>
<dbReference type="Gene3D" id="3.40.50.300">
    <property type="entry name" value="P-loop containing nucleotide triphosphate hydrolases"/>
    <property type="match status" value="1"/>
</dbReference>
<keyword evidence="6" id="KW-1185">Reference proteome</keyword>
<dbReference type="PROSITE" id="PS00211">
    <property type="entry name" value="ABC_TRANSPORTER_1"/>
    <property type="match status" value="1"/>
</dbReference>
<dbReference type="SMART" id="SM00382">
    <property type="entry name" value="AAA"/>
    <property type="match status" value="1"/>
</dbReference>
<feature type="domain" description="ABC transporter" evidence="4">
    <location>
        <begin position="5"/>
        <end position="212"/>
    </location>
</feature>
<sequence>MENIIEINDVSLQIKNTSILNNINIHFEQGKIHGLVGRNGSGKTVLMKCICGFIRINQGEIIVDKKKIGKDVDFPEDIGFIIETPGFIPYYSGYKNLMLLAGLRNKAGKEEVKTALSAVGLDYNLKRMVKKYSLGMRQRLGIAQAIMEKPSILILDEPFNGLDKEGVQDMRKYFLRLKELGTTILMCSHSSEDINILCDTVAEMDKGILTKIK</sequence>
<keyword evidence="1" id="KW-0813">Transport</keyword>
<reference evidence="5 6" key="1">
    <citation type="submission" date="2016-10" db="EMBL/GenBank/DDBJ databases">
        <authorList>
            <person name="de Groot N.N."/>
        </authorList>
    </citation>
    <scope>NUCLEOTIDE SEQUENCE [LARGE SCALE GENOMIC DNA]</scope>
    <source>
        <strain evidence="5 6">743A</strain>
    </source>
</reference>
<dbReference type="InterPro" id="IPR003593">
    <property type="entry name" value="AAA+_ATPase"/>
</dbReference>
<dbReference type="AlphaFoldDB" id="A0A1I6HQB4"/>
<gene>
    <name evidence="5" type="ORF">SAMN05661086_00170</name>
</gene>
<dbReference type="InterPro" id="IPR017871">
    <property type="entry name" value="ABC_transporter-like_CS"/>
</dbReference>
<proteinExistence type="predicted"/>
<dbReference type="InterPro" id="IPR051782">
    <property type="entry name" value="ABC_Transporter_VariousFunc"/>
</dbReference>
<evidence type="ECO:0000313" key="5">
    <source>
        <dbReference type="EMBL" id="SFR56691.1"/>
    </source>
</evidence>
<evidence type="ECO:0000256" key="1">
    <source>
        <dbReference type="ARBA" id="ARBA00022448"/>
    </source>
</evidence>
<dbReference type="GO" id="GO:0005524">
    <property type="term" value="F:ATP binding"/>
    <property type="evidence" value="ECO:0007669"/>
    <property type="project" value="UniProtKB-KW"/>
</dbReference>
<dbReference type="EMBL" id="FOYZ01000001">
    <property type="protein sequence ID" value="SFR56691.1"/>
    <property type="molecule type" value="Genomic_DNA"/>
</dbReference>
<keyword evidence="3 5" id="KW-0067">ATP-binding</keyword>
<dbReference type="SUPFAM" id="SSF52540">
    <property type="entry name" value="P-loop containing nucleoside triphosphate hydrolases"/>
    <property type="match status" value="1"/>
</dbReference>
<evidence type="ECO:0000256" key="2">
    <source>
        <dbReference type="ARBA" id="ARBA00022741"/>
    </source>
</evidence>
<dbReference type="PANTHER" id="PTHR42939">
    <property type="entry name" value="ABC TRANSPORTER ATP-BINDING PROTEIN ALBC-RELATED"/>
    <property type="match status" value="1"/>
</dbReference>
<protein>
    <submittedName>
        <fullName evidence="5">ABC-2 type transport system ATP-binding protein</fullName>
    </submittedName>
</protein>
<dbReference type="RefSeq" id="WP_092558801.1">
    <property type="nucleotide sequence ID" value="NZ_FOYZ01000001.1"/>
</dbReference>